<keyword evidence="1" id="KW-0732">Signal</keyword>
<dbReference type="InParanoid" id="A0A2P6NP89"/>
<dbReference type="PANTHER" id="PTHR33875:SF2">
    <property type="entry name" value="ACR183CP"/>
    <property type="match status" value="1"/>
</dbReference>
<name>A0A2P6NP89_9EUKA</name>
<dbReference type="OrthoDB" id="37297at2759"/>
<keyword evidence="4" id="KW-1185">Reference proteome</keyword>
<feature type="signal peptide" evidence="1">
    <location>
        <begin position="1"/>
        <end position="23"/>
    </location>
</feature>
<dbReference type="AlphaFoldDB" id="A0A2P6NP89"/>
<dbReference type="EMBL" id="MDYQ01000039">
    <property type="protein sequence ID" value="PRP85774.1"/>
    <property type="molecule type" value="Genomic_DNA"/>
</dbReference>
<dbReference type="Pfam" id="PF13462">
    <property type="entry name" value="Thioredoxin_4"/>
    <property type="match status" value="1"/>
</dbReference>
<proteinExistence type="predicted"/>
<evidence type="ECO:0000259" key="2">
    <source>
        <dbReference type="Pfam" id="PF13462"/>
    </source>
</evidence>
<sequence>MRPSTLLQLFLLAVLLLASGTTAEKEIDCGIRMSCQNEERTKSKTQQNTNTNKSNMALAARLSGHRRGAATAPHTLEVFLDYVCPFSAKIYKKLNDEVLPFLDKEHPGKVSFIFRQQVQPWHPISTEVNEAGLAIERLAPNKFFEFSTLLFEHQKDYFDENVADKSRNDTYRSLSALAEKVGVDRQQFLDLLIIPTGPNVEVKNGGNKLQNDLKLVIRAGRQNGIHVSPTVLWDGIADTSVSSGWDLAQWKEWLDGRFSATGRPSL</sequence>
<organism evidence="3 4">
    <name type="scientific">Planoprotostelium fungivorum</name>
    <dbReference type="NCBI Taxonomy" id="1890364"/>
    <lineage>
        <taxon>Eukaryota</taxon>
        <taxon>Amoebozoa</taxon>
        <taxon>Evosea</taxon>
        <taxon>Variosea</taxon>
        <taxon>Cavosteliida</taxon>
        <taxon>Cavosteliaceae</taxon>
        <taxon>Planoprotostelium</taxon>
    </lineage>
</organism>
<dbReference type="Proteomes" id="UP000241769">
    <property type="component" value="Unassembled WGS sequence"/>
</dbReference>
<dbReference type="Gene3D" id="3.40.30.10">
    <property type="entry name" value="Glutaredoxin"/>
    <property type="match status" value="1"/>
</dbReference>
<evidence type="ECO:0000313" key="4">
    <source>
        <dbReference type="Proteomes" id="UP000241769"/>
    </source>
</evidence>
<dbReference type="STRING" id="1890364.A0A2P6NP89"/>
<dbReference type="PANTHER" id="PTHR33875">
    <property type="entry name" value="OS09G0542200 PROTEIN"/>
    <property type="match status" value="1"/>
</dbReference>
<dbReference type="InterPro" id="IPR036249">
    <property type="entry name" value="Thioredoxin-like_sf"/>
</dbReference>
<evidence type="ECO:0000256" key="1">
    <source>
        <dbReference type="SAM" id="SignalP"/>
    </source>
</evidence>
<accession>A0A2P6NP89</accession>
<comment type="caution">
    <text evidence="3">The sequence shown here is derived from an EMBL/GenBank/DDBJ whole genome shotgun (WGS) entry which is preliminary data.</text>
</comment>
<dbReference type="SUPFAM" id="SSF52833">
    <property type="entry name" value="Thioredoxin-like"/>
    <property type="match status" value="1"/>
</dbReference>
<reference evidence="3 4" key="1">
    <citation type="journal article" date="2018" name="Genome Biol. Evol.">
        <title>Multiple Roots of Fruiting Body Formation in Amoebozoa.</title>
        <authorList>
            <person name="Hillmann F."/>
            <person name="Forbes G."/>
            <person name="Novohradska S."/>
            <person name="Ferling I."/>
            <person name="Riege K."/>
            <person name="Groth M."/>
            <person name="Westermann M."/>
            <person name="Marz M."/>
            <person name="Spaller T."/>
            <person name="Winckler T."/>
            <person name="Schaap P."/>
            <person name="Glockner G."/>
        </authorList>
    </citation>
    <scope>NUCLEOTIDE SEQUENCE [LARGE SCALE GENOMIC DNA]</scope>
    <source>
        <strain evidence="3 4">Jena</strain>
    </source>
</reference>
<protein>
    <recommendedName>
        <fullName evidence="2">Thioredoxin-like fold domain-containing protein</fullName>
    </recommendedName>
</protein>
<gene>
    <name evidence="3" type="ORF">PROFUN_05966</name>
</gene>
<evidence type="ECO:0000313" key="3">
    <source>
        <dbReference type="EMBL" id="PRP85774.1"/>
    </source>
</evidence>
<feature type="chain" id="PRO_5015190776" description="Thioredoxin-like fold domain-containing protein" evidence="1">
    <location>
        <begin position="24"/>
        <end position="266"/>
    </location>
</feature>
<dbReference type="InterPro" id="IPR012336">
    <property type="entry name" value="Thioredoxin-like_fold"/>
</dbReference>
<feature type="domain" description="Thioredoxin-like fold" evidence="2">
    <location>
        <begin position="64"/>
        <end position="175"/>
    </location>
</feature>